<dbReference type="EMBL" id="JBHSOA010000003">
    <property type="protein sequence ID" value="MFC5850554.1"/>
    <property type="molecule type" value="Genomic_DNA"/>
</dbReference>
<accession>A0ABW1DRR9</accession>
<proteinExistence type="predicted"/>
<gene>
    <name evidence="1" type="ORF">ACFPZI_01490</name>
</gene>
<evidence type="ECO:0000313" key="1">
    <source>
        <dbReference type="EMBL" id="MFC5850554.1"/>
    </source>
</evidence>
<keyword evidence="2" id="KW-1185">Reference proteome</keyword>
<comment type="caution">
    <text evidence="1">The sequence shown here is derived from an EMBL/GenBank/DDBJ whole genome shotgun (WGS) entry which is preliminary data.</text>
</comment>
<sequence>MTEQAPKPFLYVALRRNGPSSAWRPQLLVTVRRIAAERDGDHRRDMLHPDLTTTTDDG</sequence>
<evidence type="ECO:0000313" key="2">
    <source>
        <dbReference type="Proteomes" id="UP001596180"/>
    </source>
</evidence>
<dbReference type="Proteomes" id="UP001596180">
    <property type="component" value="Unassembled WGS sequence"/>
</dbReference>
<organism evidence="1 2">
    <name type="scientific">Streptomyces chlorus</name>
    <dbReference type="NCBI Taxonomy" id="887452"/>
    <lineage>
        <taxon>Bacteria</taxon>
        <taxon>Bacillati</taxon>
        <taxon>Actinomycetota</taxon>
        <taxon>Actinomycetes</taxon>
        <taxon>Kitasatosporales</taxon>
        <taxon>Streptomycetaceae</taxon>
        <taxon>Streptomyces</taxon>
    </lineage>
</organism>
<protein>
    <submittedName>
        <fullName evidence="1">Uncharacterized protein</fullName>
    </submittedName>
</protein>
<reference evidence="2" key="1">
    <citation type="journal article" date="2019" name="Int. J. Syst. Evol. Microbiol.">
        <title>The Global Catalogue of Microorganisms (GCM) 10K type strain sequencing project: providing services to taxonomists for standard genome sequencing and annotation.</title>
        <authorList>
            <consortium name="The Broad Institute Genomics Platform"/>
            <consortium name="The Broad Institute Genome Sequencing Center for Infectious Disease"/>
            <person name="Wu L."/>
            <person name="Ma J."/>
        </authorList>
    </citation>
    <scope>NUCLEOTIDE SEQUENCE [LARGE SCALE GENOMIC DNA]</scope>
    <source>
        <strain evidence="2">JCM 10411</strain>
    </source>
</reference>
<dbReference type="RefSeq" id="WP_381357020.1">
    <property type="nucleotide sequence ID" value="NZ_JBHSOA010000003.1"/>
</dbReference>
<name>A0ABW1DRR9_9ACTN</name>